<dbReference type="FunFam" id="3.30.70.1450:FF:000001">
    <property type="entry name" value="Trk system potassium transporter TrkA"/>
    <property type="match status" value="1"/>
</dbReference>
<evidence type="ECO:0000259" key="13">
    <source>
        <dbReference type="PROSITE" id="PS51202"/>
    </source>
</evidence>
<evidence type="ECO:0000313" key="15">
    <source>
        <dbReference type="Proteomes" id="UP000481739"/>
    </source>
</evidence>
<keyword evidence="4" id="KW-1003">Cell membrane</keyword>
<comment type="subcellular location">
    <subcellularLocation>
        <location evidence="1">Cell inner membrane</location>
        <topology evidence="1">Peripheral membrane protein</topology>
        <orientation evidence="1">Cytoplasmic side</orientation>
    </subcellularLocation>
</comment>
<keyword evidence="5" id="KW-0997">Cell inner membrane</keyword>
<evidence type="ECO:0000256" key="2">
    <source>
        <dbReference type="ARBA" id="ARBA00017378"/>
    </source>
</evidence>
<accession>A0A7C9GMK1</accession>
<dbReference type="SUPFAM" id="SSF116726">
    <property type="entry name" value="TrkA C-terminal domain-like"/>
    <property type="match status" value="2"/>
</dbReference>
<dbReference type="InterPro" id="IPR050721">
    <property type="entry name" value="Trk_Ktr_HKT_K-transport"/>
</dbReference>
<dbReference type="Gene3D" id="3.40.50.720">
    <property type="entry name" value="NAD(P)-binding Rossmann-like Domain"/>
    <property type="match status" value="2"/>
</dbReference>
<keyword evidence="6" id="KW-0633">Potassium transport</keyword>
<evidence type="ECO:0000313" key="14">
    <source>
        <dbReference type="EMBL" id="MQL50654.1"/>
    </source>
</evidence>
<keyword evidence="11" id="KW-0472">Membrane</keyword>
<dbReference type="InterPro" id="IPR006037">
    <property type="entry name" value="RCK_C"/>
</dbReference>
<dbReference type="GO" id="GO:0005886">
    <property type="term" value="C:plasma membrane"/>
    <property type="evidence" value="ECO:0007669"/>
    <property type="project" value="UniProtKB-SubCell"/>
</dbReference>
<evidence type="ECO:0000256" key="3">
    <source>
        <dbReference type="ARBA" id="ARBA00022448"/>
    </source>
</evidence>
<evidence type="ECO:0000256" key="7">
    <source>
        <dbReference type="ARBA" id="ARBA00022737"/>
    </source>
</evidence>
<keyword evidence="8" id="KW-0630">Potassium</keyword>
<evidence type="ECO:0000256" key="5">
    <source>
        <dbReference type="ARBA" id="ARBA00022519"/>
    </source>
</evidence>
<dbReference type="NCBIfam" id="NF007039">
    <property type="entry name" value="PRK09496.3-2"/>
    <property type="match status" value="1"/>
</dbReference>
<dbReference type="Pfam" id="PF02254">
    <property type="entry name" value="TrkA_N"/>
    <property type="match status" value="2"/>
</dbReference>
<feature type="domain" description="RCK N-terminal" evidence="12">
    <location>
        <begin position="1"/>
        <end position="119"/>
    </location>
</feature>
<feature type="domain" description="RCK C-terminal" evidence="13">
    <location>
        <begin position="143"/>
        <end position="227"/>
    </location>
</feature>
<feature type="domain" description="RCK N-terminal" evidence="12">
    <location>
        <begin position="232"/>
        <end position="348"/>
    </location>
</feature>
<dbReference type="PRINTS" id="PR00335">
    <property type="entry name" value="KUPTAKETRKA"/>
</dbReference>
<feature type="domain" description="RCK C-terminal" evidence="13">
    <location>
        <begin position="368"/>
        <end position="453"/>
    </location>
</feature>
<dbReference type="Pfam" id="PF02080">
    <property type="entry name" value="TrkA_C"/>
    <property type="match status" value="2"/>
</dbReference>
<dbReference type="PANTHER" id="PTHR43833">
    <property type="entry name" value="POTASSIUM CHANNEL PROTEIN 2-RELATED-RELATED"/>
    <property type="match status" value="1"/>
</dbReference>
<organism evidence="14 15">
    <name type="scientific">Photorhabdus khanii</name>
    <dbReference type="NCBI Taxonomy" id="1004150"/>
    <lineage>
        <taxon>Bacteria</taxon>
        <taxon>Pseudomonadati</taxon>
        <taxon>Pseudomonadota</taxon>
        <taxon>Gammaproteobacteria</taxon>
        <taxon>Enterobacterales</taxon>
        <taxon>Morganellaceae</taxon>
        <taxon>Photorhabdus</taxon>
    </lineage>
</organism>
<dbReference type="InterPro" id="IPR036721">
    <property type="entry name" value="RCK_C_sf"/>
</dbReference>
<dbReference type="NCBIfam" id="NF007030">
    <property type="entry name" value="PRK09496.1-1"/>
    <property type="match status" value="1"/>
</dbReference>
<dbReference type="FunFam" id="3.40.50.720:FF:000027">
    <property type="entry name" value="Trk system potassium transporter TrkA"/>
    <property type="match status" value="1"/>
</dbReference>
<dbReference type="PROSITE" id="PS51202">
    <property type="entry name" value="RCK_C"/>
    <property type="match status" value="2"/>
</dbReference>
<dbReference type="FunFam" id="3.30.70.1450:FF:000002">
    <property type="entry name" value="Trk system potassium transporter TrkA"/>
    <property type="match status" value="1"/>
</dbReference>
<dbReference type="RefSeq" id="WP_036850376.1">
    <property type="nucleotide sequence ID" value="NZ_CAWOZU010000013.1"/>
</dbReference>
<evidence type="ECO:0000259" key="12">
    <source>
        <dbReference type="PROSITE" id="PS51201"/>
    </source>
</evidence>
<dbReference type="EMBL" id="WHZZ01000021">
    <property type="protein sequence ID" value="MQL50654.1"/>
    <property type="molecule type" value="Genomic_DNA"/>
</dbReference>
<proteinExistence type="predicted"/>
<gene>
    <name evidence="14" type="primary">trkA</name>
    <name evidence="14" type="ORF">GEA64_23050</name>
</gene>
<evidence type="ECO:0000256" key="10">
    <source>
        <dbReference type="ARBA" id="ARBA00023065"/>
    </source>
</evidence>
<protein>
    <recommendedName>
        <fullName evidence="2">Trk system potassium uptake protein TrkA</fullName>
    </recommendedName>
</protein>
<reference evidence="14 15" key="1">
    <citation type="journal article" date="2019" name="Nature">
        <title>A new antibiotic selectively kills Gram-negative pathogens.</title>
        <authorList>
            <person name="Imai Y."/>
            <person name="Meyer K.J."/>
            <person name="Iinishi A."/>
            <person name="Favre-Godal Q."/>
            <person name="Green R."/>
            <person name="Manuse S."/>
            <person name="Caboni M."/>
            <person name="Mori M."/>
            <person name="Niles S."/>
            <person name="Ghiglieri M."/>
            <person name="Honrao C."/>
            <person name="Ma X."/>
            <person name="Guo J.J."/>
            <person name="Makriyannis A."/>
            <person name="Linares-Otoya L."/>
            <person name="Boehringer N."/>
            <person name="Wuisan Z.G."/>
            <person name="Kaur H."/>
            <person name="Wu R."/>
            <person name="Mateus A."/>
            <person name="Typas A."/>
            <person name="Savitski M.M."/>
            <person name="Espinoza J.L."/>
            <person name="O'Rourke A."/>
            <person name="Nelson K.E."/>
            <person name="Hiller S."/>
            <person name="Noinaj N."/>
            <person name="Schaeberle T.F."/>
            <person name="D'Onofrio A."/>
            <person name="Lewis K."/>
        </authorList>
    </citation>
    <scope>NUCLEOTIDE SEQUENCE [LARGE SCALE GENOMIC DNA]</scope>
    <source>
        <strain evidence="14 15">HGB 1456</strain>
    </source>
</reference>
<keyword evidence="9" id="KW-0520">NAD</keyword>
<evidence type="ECO:0000256" key="6">
    <source>
        <dbReference type="ARBA" id="ARBA00022538"/>
    </source>
</evidence>
<name>A0A7C9GMK1_9GAMM</name>
<dbReference type="FunFam" id="3.40.50.720:FF:000042">
    <property type="entry name" value="Trk system potassium transporter TrkA"/>
    <property type="match status" value="1"/>
</dbReference>
<dbReference type="NCBIfam" id="NF007032">
    <property type="entry name" value="PRK09496.1-4"/>
    <property type="match status" value="1"/>
</dbReference>
<dbReference type="PANTHER" id="PTHR43833:SF5">
    <property type="entry name" value="TRK SYSTEM POTASSIUM UPTAKE PROTEIN TRKA"/>
    <property type="match status" value="1"/>
</dbReference>
<dbReference type="PROSITE" id="PS51201">
    <property type="entry name" value="RCK_N"/>
    <property type="match status" value="2"/>
</dbReference>
<evidence type="ECO:0000256" key="4">
    <source>
        <dbReference type="ARBA" id="ARBA00022475"/>
    </source>
</evidence>
<evidence type="ECO:0000256" key="1">
    <source>
        <dbReference type="ARBA" id="ARBA00004515"/>
    </source>
</evidence>
<evidence type="ECO:0000256" key="11">
    <source>
        <dbReference type="ARBA" id="ARBA00023136"/>
    </source>
</evidence>
<dbReference type="SUPFAM" id="SSF51735">
    <property type="entry name" value="NAD(P)-binding Rossmann-fold domains"/>
    <property type="match status" value="2"/>
</dbReference>
<sequence>MKIIILGAGQVGGTLAENLVGENNDITIVDTDPNRLHQLQDKFDLRVVNGHGSHPRVLREAGAEDADMLIAVTNSDETNMIACQIAYSLFNTPNKVARIRAAEYIRESDKLFLPNDIPIDYLISPEQLVIDYIYKLIQYPGALQVVNFAEGRVSIVAVKAYYGGSLVGNALSSLREHMPHINTRVAAIFRQDRPIKPQGSTIIEAGDEVFFVAASQHIRAVMSELQRLEKPYKRLMIVGGGNIGAGLALRLEKDYRVKLIERNQQRATELAELLHDTIVFYGDASDQELLAEEHIEQVDVFIALTNDDEANIMSAMLAKRMGAKKAMVLIQRSAYVDLVQGGVIDIAISPQQATISALLGHVRKADIVSVSSLRRGVAEAIEAIAHGDENTSKVVGRVVGDIKLPPGTTIGAIARGDEVIIAHDYSVIEQGDHVIMFITDKKFVPEVERLFQPSPFFL</sequence>
<dbReference type="InterPro" id="IPR003148">
    <property type="entry name" value="RCK_N"/>
</dbReference>
<dbReference type="NCBIfam" id="NF007031">
    <property type="entry name" value="PRK09496.1-2"/>
    <property type="match status" value="1"/>
</dbReference>
<comment type="caution">
    <text evidence="14">The sequence shown here is derived from an EMBL/GenBank/DDBJ whole genome shotgun (WGS) entry which is preliminary data.</text>
</comment>
<evidence type="ECO:0000256" key="9">
    <source>
        <dbReference type="ARBA" id="ARBA00023027"/>
    </source>
</evidence>
<dbReference type="Proteomes" id="UP000481739">
    <property type="component" value="Unassembled WGS sequence"/>
</dbReference>
<dbReference type="GO" id="GO:0015079">
    <property type="term" value="F:potassium ion transmembrane transporter activity"/>
    <property type="evidence" value="ECO:0007669"/>
    <property type="project" value="InterPro"/>
</dbReference>
<keyword evidence="7" id="KW-0677">Repeat</keyword>
<keyword evidence="10" id="KW-0406">Ion transport</keyword>
<dbReference type="InterPro" id="IPR006036">
    <property type="entry name" value="K_uptake_TrkA"/>
</dbReference>
<evidence type="ECO:0000256" key="8">
    <source>
        <dbReference type="ARBA" id="ARBA00022958"/>
    </source>
</evidence>
<keyword evidence="3" id="KW-0813">Transport</keyword>
<dbReference type="Gene3D" id="3.30.70.1450">
    <property type="entry name" value="Regulator of K+ conductance, C-terminal domain"/>
    <property type="match status" value="2"/>
</dbReference>
<dbReference type="AlphaFoldDB" id="A0A7C9GMK1"/>
<dbReference type="InterPro" id="IPR036291">
    <property type="entry name" value="NAD(P)-bd_dom_sf"/>
</dbReference>